<dbReference type="RefSeq" id="WP_090873893.1">
    <property type="nucleotide sequence ID" value="NZ_FNYE01000063.1"/>
</dbReference>
<dbReference type="Proteomes" id="UP000198866">
    <property type="component" value="Unassembled WGS sequence"/>
</dbReference>
<keyword evidence="3" id="KW-1185">Reference proteome</keyword>
<reference evidence="3" key="1">
    <citation type="submission" date="2016-10" db="EMBL/GenBank/DDBJ databases">
        <authorList>
            <person name="Varghese N."/>
            <person name="Submissions S."/>
        </authorList>
    </citation>
    <scope>NUCLEOTIDE SEQUENCE [LARGE SCALE GENOMIC DNA]</scope>
    <source>
        <strain evidence="3">LMG 26031</strain>
    </source>
</reference>
<evidence type="ECO:0000313" key="3">
    <source>
        <dbReference type="Proteomes" id="UP000198866"/>
    </source>
</evidence>
<gene>
    <name evidence="2" type="ORF">SAMN05192539_106328</name>
</gene>
<evidence type="ECO:0000313" key="2">
    <source>
        <dbReference type="EMBL" id="SEK13050.1"/>
    </source>
</evidence>
<sequence length="530" mass="55429">MAGTLITITDAGRAALVGPGNTGTNAHQVVKIGLASAPFVADKGLLAMPNERKRITTFAGKNIAADTIHVTLKDDTADQFTLYGFGLYLENDVLLGVYSQATPIMEKSPAAMLLLSADIQFATIDAAALTFGDASFLNPPATTEVQGVIELATQAEVDAGLDAVRAVTPATLKPKLDAKASLSGANFTGPVSTTDAFRLASAPGGTGSALGPGNGDNASNTINNVALRSWFGIGFGPTIDGMPVPKAEFSHWFDTRTGNTGFRGTLDVGGLITALTPPTGDVSKKVPTTEWVIAAIATASIGTIVFEPRTTVRAGFLKLNGTVVRRADYPALWAYAQASGALVAESAWTSNNWGCFSTGDGATTFRLPELRGEFIRCWDDARGADSNRGIGTYQGSQNIWHAHGASAAAVGDHVHSAWTDSQGWHGHHGNTYGVGDHQHILDQNVPQWANPDTDRGSVNSWFSIDNARQPYTSWNGAHGHGFDTDGAGTHGHNVGIGGAGNHSHTITVNGDGGNEARPRNVAMLAMIRAY</sequence>
<dbReference type="SUPFAM" id="SSF88874">
    <property type="entry name" value="Receptor-binding domain of short tail fibre protein gp12"/>
    <property type="match status" value="1"/>
</dbReference>
<dbReference type="InterPro" id="IPR037053">
    <property type="entry name" value="Phage_tail_collar_dom_sf"/>
</dbReference>
<dbReference type="Pfam" id="PF03903">
    <property type="entry name" value="Phage_T4_gp36"/>
    <property type="match status" value="1"/>
</dbReference>
<dbReference type="OrthoDB" id="8613813at2"/>
<feature type="region of interest" description="Disordered" evidence="1">
    <location>
        <begin position="482"/>
        <end position="516"/>
    </location>
</feature>
<dbReference type="STRING" id="667676.SAMN05192539_106328"/>
<evidence type="ECO:0008006" key="4">
    <source>
        <dbReference type="Google" id="ProtNLM"/>
    </source>
</evidence>
<protein>
    <recommendedName>
        <fullName evidence="4">Phage Tail Collar Domain</fullName>
    </recommendedName>
</protein>
<dbReference type="AlphaFoldDB" id="A0A1H7EN19"/>
<proteinExistence type="predicted"/>
<dbReference type="InterPro" id="IPR005601">
    <property type="entry name" value="Tail_fibre_p36"/>
</dbReference>
<dbReference type="EMBL" id="FNYE01000063">
    <property type="protein sequence ID" value="SEK13050.1"/>
    <property type="molecule type" value="Genomic_DNA"/>
</dbReference>
<dbReference type="Gene3D" id="3.90.1340.10">
    <property type="entry name" value="Phage tail collar domain"/>
    <property type="match status" value="1"/>
</dbReference>
<name>A0A1H7EN19_9BURK</name>
<evidence type="ECO:0000256" key="1">
    <source>
        <dbReference type="SAM" id="MobiDB-lite"/>
    </source>
</evidence>
<accession>A0A1H7EN19</accession>
<organism evidence="2 3">
    <name type="scientific">Paraburkholderia diazotrophica</name>
    <dbReference type="NCBI Taxonomy" id="667676"/>
    <lineage>
        <taxon>Bacteria</taxon>
        <taxon>Pseudomonadati</taxon>
        <taxon>Pseudomonadota</taxon>
        <taxon>Betaproteobacteria</taxon>
        <taxon>Burkholderiales</taxon>
        <taxon>Burkholderiaceae</taxon>
        <taxon>Paraburkholderia</taxon>
    </lineage>
</organism>